<dbReference type="PANTHER" id="PTHR43179:SF7">
    <property type="entry name" value="RHAMNOSYLTRANSFERASE WBBL"/>
    <property type="match status" value="1"/>
</dbReference>
<dbReference type="Pfam" id="PF00535">
    <property type="entry name" value="Glycos_transf_2"/>
    <property type="match status" value="1"/>
</dbReference>
<proteinExistence type="predicted"/>
<accession>A0A495V5B9</accession>
<reference evidence="2 3" key="1">
    <citation type="submission" date="2018-10" db="EMBL/GenBank/DDBJ databases">
        <title>Genomic Encyclopedia of Archaeal and Bacterial Type Strains, Phase II (KMG-II): from individual species to whole genera.</title>
        <authorList>
            <person name="Goeker M."/>
        </authorList>
    </citation>
    <scope>NUCLEOTIDE SEQUENCE [LARGE SCALE GENOMIC DNA]</scope>
    <source>
        <strain evidence="2 3">DSM 235</strain>
    </source>
</reference>
<dbReference type="Gene3D" id="3.40.50.2000">
    <property type="entry name" value="Glycogen Phosphorylase B"/>
    <property type="match status" value="1"/>
</dbReference>
<dbReference type="SUPFAM" id="SSF53448">
    <property type="entry name" value="Nucleotide-diphospho-sugar transferases"/>
    <property type="match status" value="1"/>
</dbReference>
<sequence length="721" mass="79940">MKPRLFGIDRVLQTLWHRLPLSGRLRFAAKSIAFRALGPWFSGTSAYRDWVEQRQWMDVGVKNTIEGIPTSFGRTCPVRLRIASEVSDIPVVSVIVPVFQRLSNPIACLDSIATHPPAVPIEVIVIDVRPGNDVDSSLAERSDIRYLRMTHDLGVVAAANRGAALAHGDLMFFLSQDTRVLDGWLDASMASASRIPEAGLVGSQLLFPNGRVKEAGRIIGDDGWTRRYGHQQDSRSPELGFMRDADAFSFAAILVRRVLMEDVGGFDPSYTCLDFAAMDLCFAVRASGYRVIYQPRSQVIQHAEGHADSEVSVRANAGQDLDHHHFAAKWREMIMAHVRSAARSERLEADRRPAARMLIIDACTPTPDRDSGSIDLLNYLRVLDSLDYRVTFIPADLLYAGPYTHDLQDMGVECLYLPFSHSVEKLLRARGEEFDVVMLMRLAQGSRYLKRVRALCPHAKVIFNTVDLHYLREERRTSTQTGAPSESVVRRMKHQELEVVRGADTTIVISPIERELVAKEVPAARLRVIPLLREIPGRGAGYDGRRGILFIGGFRHPPNADGILWFCERVWPIVHRRLPDIELSIVGSYPTPEVLGLEGNGVEVLGYVEDIEPLFARVRITVAPLLYGAGLKGKVVTSLGYGVPCVVTPTAAEGLELDDGQGILVAAEPEAFAAAIVRLYEVADEWERSSLAGLRAVTERFSVAANRHLVRNLLTELGLPA</sequence>
<dbReference type="SUPFAM" id="SSF53756">
    <property type="entry name" value="UDP-Glycosyltransferase/glycogen phosphorylase"/>
    <property type="match status" value="1"/>
</dbReference>
<dbReference type="Gene3D" id="3.90.550.10">
    <property type="entry name" value="Spore Coat Polysaccharide Biosynthesis Protein SpsA, Chain A"/>
    <property type="match status" value="1"/>
</dbReference>
<evidence type="ECO:0000313" key="3">
    <source>
        <dbReference type="Proteomes" id="UP000274556"/>
    </source>
</evidence>
<dbReference type="Proteomes" id="UP000274556">
    <property type="component" value="Unassembled WGS sequence"/>
</dbReference>
<evidence type="ECO:0000259" key="1">
    <source>
        <dbReference type="Pfam" id="PF00535"/>
    </source>
</evidence>
<protein>
    <submittedName>
        <fullName evidence="2">GT2 family glycosyltransferase</fullName>
    </submittedName>
</protein>
<comment type="caution">
    <text evidence="2">The sequence shown here is derived from an EMBL/GenBank/DDBJ whole genome shotgun (WGS) entry which is preliminary data.</text>
</comment>
<keyword evidence="2" id="KW-0808">Transferase</keyword>
<dbReference type="OrthoDB" id="9807209at2"/>
<dbReference type="InterPro" id="IPR001173">
    <property type="entry name" value="Glyco_trans_2-like"/>
</dbReference>
<gene>
    <name evidence="2" type="ORF">BDD21_1868</name>
</gene>
<dbReference type="Pfam" id="PF13692">
    <property type="entry name" value="Glyco_trans_1_4"/>
    <property type="match status" value="1"/>
</dbReference>
<dbReference type="RefSeq" id="WP_147431030.1">
    <property type="nucleotide sequence ID" value="NZ_RBXL01000001.1"/>
</dbReference>
<dbReference type="InterPro" id="IPR029044">
    <property type="entry name" value="Nucleotide-diphossugar_trans"/>
</dbReference>
<dbReference type="GO" id="GO:0016740">
    <property type="term" value="F:transferase activity"/>
    <property type="evidence" value="ECO:0007669"/>
    <property type="project" value="UniProtKB-KW"/>
</dbReference>
<dbReference type="AlphaFoldDB" id="A0A495V5B9"/>
<name>A0A495V5B9_9GAMM</name>
<keyword evidence="3" id="KW-1185">Reference proteome</keyword>
<organism evidence="2 3">
    <name type="scientific">Thiocapsa rosea</name>
    <dbReference type="NCBI Taxonomy" id="69360"/>
    <lineage>
        <taxon>Bacteria</taxon>
        <taxon>Pseudomonadati</taxon>
        <taxon>Pseudomonadota</taxon>
        <taxon>Gammaproteobacteria</taxon>
        <taxon>Chromatiales</taxon>
        <taxon>Chromatiaceae</taxon>
        <taxon>Thiocapsa</taxon>
    </lineage>
</organism>
<dbReference type="EMBL" id="RBXL01000001">
    <property type="protein sequence ID" value="RKT44484.1"/>
    <property type="molecule type" value="Genomic_DNA"/>
</dbReference>
<evidence type="ECO:0000313" key="2">
    <source>
        <dbReference type="EMBL" id="RKT44484.1"/>
    </source>
</evidence>
<feature type="domain" description="Glycosyltransferase 2-like" evidence="1">
    <location>
        <begin position="93"/>
        <end position="216"/>
    </location>
</feature>
<dbReference type="PANTHER" id="PTHR43179">
    <property type="entry name" value="RHAMNOSYLTRANSFERASE WBBL"/>
    <property type="match status" value="1"/>
</dbReference>